<dbReference type="AlphaFoldDB" id="A0AA88I345"/>
<keyword evidence="3" id="KW-1185">Reference proteome</keyword>
<feature type="signal peptide" evidence="1">
    <location>
        <begin position="1"/>
        <end position="25"/>
    </location>
</feature>
<name>A0AA88I345_ARTSF</name>
<evidence type="ECO:0000313" key="2">
    <source>
        <dbReference type="EMBL" id="KAK2719229.1"/>
    </source>
</evidence>
<dbReference type="Proteomes" id="UP001187531">
    <property type="component" value="Unassembled WGS sequence"/>
</dbReference>
<keyword evidence="1" id="KW-0732">Signal</keyword>
<feature type="chain" id="PRO_5041733938" evidence="1">
    <location>
        <begin position="26"/>
        <end position="134"/>
    </location>
</feature>
<evidence type="ECO:0000256" key="1">
    <source>
        <dbReference type="SAM" id="SignalP"/>
    </source>
</evidence>
<sequence>MIIAWELQICLQKVVVFIAIYPLQAVYEELTDGSLNRKNGISYNNLRRVLTKRKFSREKINNIEKTGSTTTNVLTNIIIEKGMKQVGKFCREHGILVTLVGNVSALGTALPPFFVFPRVNFKDYMLGNAKPLIC</sequence>
<organism evidence="2 3">
    <name type="scientific">Artemia franciscana</name>
    <name type="common">Brine shrimp</name>
    <name type="synonym">Artemia sanfranciscana</name>
    <dbReference type="NCBI Taxonomy" id="6661"/>
    <lineage>
        <taxon>Eukaryota</taxon>
        <taxon>Metazoa</taxon>
        <taxon>Ecdysozoa</taxon>
        <taxon>Arthropoda</taxon>
        <taxon>Crustacea</taxon>
        <taxon>Branchiopoda</taxon>
        <taxon>Anostraca</taxon>
        <taxon>Artemiidae</taxon>
        <taxon>Artemia</taxon>
    </lineage>
</organism>
<dbReference type="EMBL" id="JAVRJZ010000008">
    <property type="protein sequence ID" value="KAK2719229.1"/>
    <property type="molecule type" value="Genomic_DNA"/>
</dbReference>
<comment type="caution">
    <text evidence="2">The sequence shown here is derived from an EMBL/GenBank/DDBJ whole genome shotgun (WGS) entry which is preliminary data.</text>
</comment>
<proteinExistence type="predicted"/>
<accession>A0AA88I345</accession>
<evidence type="ECO:0000313" key="3">
    <source>
        <dbReference type="Proteomes" id="UP001187531"/>
    </source>
</evidence>
<gene>
    <name evidence="2" type="ORF">QYM36_004900</name>
</gene>
<reference evidence="2" key="1">
    <citation type="submission" date="2023-07" db="EMBL/GenBank/DDBJ databases">
        <title>Chromosome-level genome assembly of Artemia franciscana.</title>
        <authorList>
            <person name="Jo E."/>
        </authorList>
    </citation>
    <scope>NUCLEOTIDE SEQUENCE</scope>
    <source>
        <tissue evidence="2">Whole body</tissue>
    </source>
</reference>
<protein>
    <submittedName>
        <fullName evidence="2">Uncharacterized protein</fullName>
    </submittedName>
</protein>